<organism evidence="2">
    <name type="scientific">Arundo donax</name>
    <name type="common">Giant reed</name>
    <name type="synonym">Donax arundinaceus</name>
    <dbReference type="NCBI Taxonomy" id="35708"/>
    <lineage>
        <taxon>Eukaryota</taxon>
        <taxon>Viridiplantae</taxon>
        <taxon>Streptophyta</taxon>
        <taxon>Embryophyta</taxon>
        <taxon>Tracheophyta</taxon>
        <taxon>Spermatophyta</taxon>
        <taxon>Magnoliopsida</taxon>
        <taxon>Liliopsida</taxon>
        <taxon>Poales</taxon>
        <taxon>Poaceae</taxon>
        <taxon>PACMAD clade</taxon>
        <taxon>Arundinoideae</taxon>
        <taxon>Arundineae</taxon>
        <taxon>Arundo</taxon>
    </lineage>
</organism>
<feature type="region of interest" description="Disordered" evidence="1">
    <location>
        <begin position="1"/>
        <end position="27"/>
    </location>
</feature>
<accession>A0A0A9DMU1</accession>
<evidence type="ECO:0000313" key="2">
    <source>
        <dbReference type="EMBL" id="JAD86985.1"/>
    </source>
</evidence>
<sequence length="27" mass="2713">MSSSSPPEASRIQVMTSSPSNSASVTS</sequence>
<dbReference type="EMBL" id="GBRH01210910">
    <property type="protein sequence ID" value="JAD86985.1"/>
    <property type="molecule type" value="Transcribed_RNA"/>
</dbReference>
<evidence type="ECO:0000256" key="1">
    <source>
        <dbReference type="SAM" id="MobiDB-lite"/>
    </source>
</evidence>
<name>A0A0A9DMU1_ARUDO</name>
<dbReference type="AlphaFoldDB" id="A0A0A9DMU1"/>
<reference evidence="2" key="1">
    <citation type="submission" date="2014-09" db="EMBL/GenBank/DDBJ databases">
        <authorList>
            <person name="Magalhaes I.L.F."/>
            <person name="Oliveira U."/>
            <person name="Santos F.R."/>
            <person name="Vidigal T.H.D.A."/>
            <person name="Brescovit A.D."/>
            <person name="Santos A.J."/>
        </authorList>
    </citation>
    <scope>NUCLEOTIDE SEQUENCE</scope>
    <source>
        <tissue evidence="2">Shoot tissue taken approximately 20 cm above the soil surface</tissue>
    </source>
</reference>
<proteinExistence type="predicted"/>
<protein>
    <submittedName>
        <fullName evidence="2">Uncharacterized protein</fullName>
    </submittedName>
</protein>
<feature type="compositionally biased region" description="Low complexity" evidence="1">
    <location>
        <begin position="17"/>
        <end position="27"/>
    </location>
</feature>
<reference evidence="2" key="2">
    <citation type="journal article" date="2015" name="Data Brief">
        <title>Shoot transcriptome of the giant reed, Arundo donax.</title>
        <authorList>
            <person name="Barrero R.A."/>
            <person name="Guerrero F.D."/>
            <person name="Moolhuijzen P."/>
            <person name="Goolsby J.A."/>
            <person name="Tidwell J."/>
            <person name="Bellgard S.E."/>
            <person name="Bellgard M.I."/>
        </authorList>
    </citation>
    <scope>NUCLEOTIDE SEQUENCE</scope>
    <source>
        <tissue evidence="2">Shoot tissue taken approximately 20 cm above the soil surface</tissue>
    </source>
</reference>